<accession>A0A644WP11</accession>
<proteinExistence type="predicted"/>
<organism evidence="1">
    <name type="scientific">bioreactor metagenome</name>
    <dbReference type="NCBI Taxonomy" id="1076179"/>
    <lineage>
        <taxon>unclassified sequences</taxon>
        <taxon>metagenomes</taxon>
        <taxon>ecological metagenomes</taxon>
    </lineage>
</organism>
<reference evidence="1" key="1">
    <citation type="submission" date="2019-08" db="EMBL/GenBank/DDBJ databases">
        <authorList>
            <person name="Kucharzyk K."/>
            <person name="Murdoch R.W."/>
            <person name="Higgins S."/>
            <person name="Loffler F."/>
        </authorList>
    </citation>
    <scope>NUCLEOTIDE SEQUENCE</scope>
</reference>
<gene>
    <name evidence="1" type="ORF">SDC9_51506</name>
</gene>
<dbReference type="EMBL" id="VSSQ01001111">
    <property type="protein sequence ID" value="MPM05218.1"/>
    <property type="molecule type" value="Genomic_DNA"/>
</dbReference>
<name>A0A644WP11_9ZZZZ</name>
<dbReference type="SUPFAM" id="SSF49472">
    <property type="entry name" value="Transthyretin (synonym: prealbumin)"/>
    <property type="match status" value="1"/>
</dbReference>
<sequence>MDYYKYNNRYITPKPYTAKNMMVKTLETPSQPPSEIPESAETGTLTVRVFTALGALPVENASVTVYRMLEGGEVQSYSQQTTDSSGRVPDILLPVIRDPMDTSQYYYTTYSMRVLAENYYTVNVLNFRIFPGIKTDYKVDMVPLVAGETGAPEQTYIIPPSPIDRFNE</sequence>
<comment type="caution">
    <text evidence="1">The sequence shown here is derived from an EMBL/GenBank/DDBJ whole genome shotgun (WGS) entry which is preliminary data.</text>
</comment>
<protein>
    <submittedName>
        <fullName evidence="1">Uncharacterized protein</fullName>
    </submittedName>
</protein>
<dbReference type="InterPro" id="IPR036817">
    <property type="entry name" value="Transthyretin/HIU_hydrolase_sf"/>
</dbReference>
<dbReference type="Gene3D" id="2.60.40.180">
    <property type="entry name" value="Transthyretin/hydroxyisourate hydrolase domain"/>
    <property type="match status" value="1"/>
</dbReference>
<evidence type="ECO:0000313" key="1">
    <source>
        <dbReference type="EMBL" id="MPM05218.1"/>
    </source>
</evidence>
<dbReference type="AlphaFoldDB" id="A0A644WP11"/>